<dbReference type="EMBL" id="JAVRRD010000005">
    <property type="protein sequence ID" value="KAK5058745.1"/>
    <property type="molecule type" value="Genomic_DNA"/>
</dbReference>
<dbReference type="AlphaFoldDB" id="A0AAV9NI10"/>
<comment type="caution">
    <text evidence="2">The sequence shown here is derived from an EMBL/GenBank/DDBJ whole genome shotgun (WGS) entry which is preliminary data.</text>
</comment>
<evidence type="ECO:0000313" key="3">
    <source>
        <dbReference type="Proteomes" id="UP001358417"/>
    </source>
</evidence>
<organism evidence="2 3">
    <name type="scientific">Exophiala bonariae</name>
    <dbReference type="NCBI Taxonomy" id="1690606"/>
    <lineage>
        <taxon>Eukaryota</taxon>
        <taxon>Fungi</taxon>
        <taxon>Dikarya</taxon>
        <taxon>Ascomycota</taxon>
        <taxon>Pezizomycotina</taxon>
        <taxon>Eurotiomycetes</taxon>
        <taxon>Chaetothyriomycetidae</taxon>
        <taxon>Chaetothyriales</taxon>
        <taxon>Herpotrichiellaceae</taxon>
        <taxon>Exophiala</taxon>
    </lineage>
</organism>
<accession>A0AAV9NI10</accession>
<evidence type="ECO:0000313" key="2">
    <source>
        <dbReference type="EMBL" id="KAK5058745.1"/>
    </source>
</evidence>
<name>A0AAV9NI10_9EURO</name>
<reference evidence="2 3" key="1">
    <citation type="submission" date="2023-08" db="EMBL/GenBank/DDBJ databases">
        <title>Black Yeasts Isolated from many extreme environments.</title>
        <authorList>
            <person name="Coleine C."/>
            <person name="Stajich J.E."/>
            <person name="Selbmann L."/>
        </authorList>
    </citation>
    <scope>NUCLEOTIDE SEQUENCE [LARGE SCALE GENOMIC DNA]</scope>
    <source>
        <strain evidence="2 3">CCFEE 5792</strain>
    </source>
</reference>
<dbReference type="RefSeq" id="XP_064709268.1">
    <property type="nucleotide sequence ID" value="XM_064854542.1"/>
</dbReference>
<evidence type="ECO:0000256" key="1">
    <source>
        <dbReference type="SAM" id="MobiDB-lite"/>
    </source>
</evidence>
<keyword evidence="3" id="KW-1185">Reference proteome</keyword>
<feature type="region of interest" description="Disordered" evidence="1">
    <location>
        <begin position="1"/>
        <end position="25"/>
    </location>
</feature>
<dbReference type="GeneID" id="89979163"/>
<gene>
    <name evidence="2" type="ORF">LTR84_011009</name>
</gene>
<dbReference type="Proteomes" id="UP001358417">
    <property type="component" value="Unassembled WGS sequence"/>
</dbReference>
<proteinExistence type="predicted"/>
<protein>
    <submittedName>
        <fullName evidence="2">Uncharacterized protein</fullName>
    </submittedName>
</protein>
<sequence>MSPSTQFICRSSRADPAQRSGAGAKGGLQGYIFLIAGSKPEAKIQQIGTSHESQPLGYTWKKRKFHISSWKGREYLIKDVH</sequence>